<reference evidence="2" key="1">
    <citation type="submission" date="2019-08" db="EMBL/GenBank/DDBJ databases">
        <authorList>
            <person name="Wright A.A."/>
            <person name="Harper S."/>
        </authorList>
    </citation>
    <scope>NUCLEOTIDE SEQUENCE</scope>
    <source>
        <strain evidence="2">WA1</strain>
    </source>
</reference>
<dbReference type="EMBL" id="MN386958">
    <property type="protein sequence ID" value="QIC52825.1"/>
    <property type="molecule type" value="Genomic_RNA"/>
</dbReference>
<accession>A0A6C0X198</accession>
<dbReference type="GO" id="GO:0019028">
    <property type="term" value="C:viral capsid"/>
    <property type="evidence" value="ECO:0007669"/>
    <property type="project" value="UniProtKB-KW"/>
</dbReference>
<dbReference type="InterPro" id="IPR002681">
    <property type="entry name" value="Coat_Ilarvirus"/>
</dbReference>
<dbReference type="GO" id="GO:0003723">
    <property type="term" value="F:RNA binding"/>
    <property type="evidence" value="ECO:0007669"/>
    <property type="project" value="InterPro"/>
</dbReference>
<name>A0A6C0X198_9BROM</name>
<dbReference type="Pfam" id="PF01787">
    <property type="entry name" value="Ilar_coat"/>
    <property type="match status" value="1"/>
</dbReference>
<keyword evidence="2" id="KW-0946">Virion</keyword>
<organism evidence="2">
    <name type="scientific">Apple ilarvirus 1</name>
    <dbReference type="NCBI Taxonomy" id="2709741"/>
    <lineage>
        <taxon>Viruses</taxon>
        <taxon>Riboviria</taxon>
        <taxon>Orthornavirae</taxon>
        <taxon>Kitrinoviricota</taxon>
        <taxon>Alsuviricetes</taxon>
        <taxon>Martellivirales</taxon>
        <taxon>Bromoviridae</taxon>
        <taxon>Ilarvirus</taxon>
    </lineage>
</organism>
<evidence type="ECO:0000256" key="1">
    <source>
        <dbReference type="SAM" id="MobiDB-lite"/>
    </source>
</evidence>
<feature type="region of interest" description="Disordered" evidence="1">
    <location>
        <begin position="1"/>
        <end position="59"/>
    </location>
</feature>
<evidence type="ECO:0000313" key="2">
    <source>
        <dbReference type="EMBL" id="QIC52825.1"/>
    </source>
</evidence>
<keyword evidence="2" id="KW-0167">Capsid protein</keyword>
<protein>
    <submittedName>
        <fullName evidence="2">Coat protein</fullName>
    </submittedName>
</protein>
<proteinExistence type="predicted"/>
<feature type="compositionally biased region" description="Polar residues" evidence="1">
    <location>
        <begin position="1"/>
        <end position="25"/>
    </location>
</feature>
<sequence length="233" mass="25099">MSSSNKGTSVSANNRQSAGPNNAPQGGNAPQGKINAPSGRRVRNQQRAARWRSGLASGQAGNVNVPLPVPVTITGPMNGPKRDVFRLPRGQMWVKIAAQSFSAKPTTSNDAIQLSSLIGLCSQITDEVKIFRLIFGFIAKSDGHFALVEEAGDNIPSLPVVGRVSFAEGVYRSREIHFAGLTSSDLSELKLVWDLKDDNSRKAAGRIETSDYWIAISRPNDVYPPGDILRNSD</sequence>